<name>A0ABS4FZ75_9BACL</name>
<dbReference type="InterPro" id="IPR009057">
    <property type="entry name" value="Homeodomain-like_sf"/>
</dbReference>
<protein>
    <submittedName>
        <fullName evidence="5">AraC-like DNA-binding protein</fullName>
    </submittedName>
</protein>
<gene>
    <name evidence="5" type="ORF">J2Z32_004344</name>
</gene>
<dbReference type="InterPro" id="IPR020449">
    <property type="entry name" value="Tscrpt_reg_AraC-type_HTH"/>
</dbReference>
<dbReference type="RefSeq" id="WP_245251696.1">
    <property type="nucleotide sequence ID" value="NZ_JAGGKG010000031.1"/>
</dbReference>
<dbReference type="PROSITE" id="PS00041">
    <property type="entry name" value="HTH_ARAC_FAMILY_1"/>
    <property type="match status" value="1"/>
</dbReference>
<dbReference type="EMBL" id="JAGGKG010000031">
    <property type="protein sequence ID" value="MBP1907663.1"/>
    <property type="molecule type" value="Genomic_DNA"/>
</dbReference>
<organism evidence="5 6">
    <name type="scientific">Paenibacillus turicensis</name>
    <dbReference type="NCBI Taxonomy" id="160487"/>
    <lineage>
        <taxon>Bacteria</taxon>
        <taxon>Bacillati</taxon>
        <taxon>Bacillota</taxon>
        <taxon>Bacilli</taxon>
        <taxon>Bacillales</taxon>
        <taxon>Paenibacillaceae</taxon>
        <taxon>Paenibacillus</taxon>
    </lineage>
</organism>
<evidence type="ECO:0000256" key="2">
    <source>
        <dbReference type="ARBA" id="ARBA00023125"/>
    </source>
</evidence>
<sequence>MAIIKIQHEKKGESYIYYDIIQQSIKYIEQNLDQDLNLDIVAKQVGFSKYHFHRIFSKYVGQSLNTYIRYRRLSSSAYLLLYTDERILDIALHYGFESQEAFTRAFKALYSLPPASYRSQMRLLIPMKEGIIVSNINGWFTTGTSPNKYDVHLDHETYHEGSKSLCLASNQEIDVTTNEFGTLMQQFQAKQYIGKRMRFSGFVKTEDVNGWCGLWMRVDDQKQNMLAFDNMEYRSIKGTVSWNYYACVLDISDEAATISIGILLSGSGKVWLDNCQFEEVGKDIEVTQFTGADETLPLEPQNLTFED</sequence>
<dbReference type="SMART" id="SM00342">
    <property type="entry name" value="HTH_ARAC"/>
    <property type="match status" value="1"/>
</dbReference>
<reference evidence="5 6" key="1">
    <citation type="submission" date="2021-03" db="EMBL/GenBank/DDBJ databases">
        <title>Genomic Encyclopedia of Type Strains, Phase IV (KMG-IV): sequencing the most valuable type-strain genomes for metagenomic binning, comparative biology and taxonomic classification.</title>
        <authorList>
            <person name="Goeker M."/>
        </authorList>
    </citation>
    <scope>NUCLEOTIDE SEQUENCE [LARGE SCALE GENOMIC DNA]</scope>
    <source>
        <strain evidence="5 6">DSM 14349</strain>
    </source>
</reference>
<dbReference type="PANTHER" id="PTHR47504:SF6">
    <property type="entry name" value="ARAC-FAMILY TRANSCRIPTIONAL REGULATOR"/>
    <property type="match status" value="1"/>
</dbReference>
<keyword evidence="3" id="KW-0804">Transcription</keyword>
<dbReference type="InterPro" id="IPR018060">
    <property type="entry name" value="HTH_AraC"/>
</dbReference>
<comment type="caution">
    <text evidence="5">The sequence shown here is derived from an EMBL/GenBank/DDBJ whole genome shotgun (WGS) entry which is preliminary data.</text>
</comment>
<evidence type="ECO:0000313" key="6">
    <source>
        <dbReference type="Proteomes" id="UP001519272"/>
    </source>
</evidence>
<dbReference type="Pfam" id="PF12833">
    <property type="entry name" value="HTH_18"/>
    <property type="match status" value="1"/>
</dbReference>
<dbReference type="Proteomes" id="UP001519272">
    <property type="component" value="Unassembled WGS sequence"/>
</dbReference>
<dbReference type="PRINTS" id="PR00032">
    <property type="entry name" value="HTHARAC"/>
</dbReference>
<dbReference type="PANTHER" id="PTHR47504">
    <property type="entry name" value="RIGHT ORIGIN-BINDING PROTEIN"/>
    <property type="match status" value="1"/>
</dbReference>
<dbReference type="InterPro" id="IPR018062">
    <property type="entry name" value="HTH_AraC-typ_CS"/>
</dbReference>
<dbReference type="SUPFAM" id="SSF46689">
    <property type="entry name" value="Homeodomain-like"/>
    <property type="match status" value="2"/>
</dbReference>
<keyword evidence="2" id="KW-0238">DNA-binding</keyword>
<evidence type="ECO:0000313" key="5">
    <source>
        <dbReference type="EMBL" id="MBP1907663.1"/>
    </source>
</evidence>
<feature type="domain" description="HTH araC/xylS-type" evidence="4">
    <location>
        <begin position="22"/>
        <end position="120"/>
    </location>
</feature>
<evidence type="ECO:0000256" key="3">
    <source>
        <dbReference type="ARBA" id="ARBA00023163"/>
    </source>
</evidence>
<proteinExistence type="predicted"/>
<dbReference type="Gene3D" id="2.60.120.260">
    <property type="entry name" value="Galactose-binding domain-like"/>
    <property type="match status" value="1"/>
</dbReference>
<evidence type="ECO:0000256" key="1">
    <source>
        <dbReference type="ARBA" id="ARBA00023015"/>
    </source>
</evidence>
<dbReference type="InterPro" id="IPR050959">
    <property type="entry name" value="MarA-like"/>
</dbReference>
<keyword evidence="6" id="KW-1185">Reference proteome</keyword>
<dbReference type="Gene3D" id="1.10.10.60">
    <property type="entry name" value="Homeodomain-like"/>
    <property type="match status" value="2"/>
</dbReference>
<accession>A0ABS4FZ75</accession>
<keyword evidence="1" id="KW-0805">Transcription regulation</keyword>
<evidence type="ECO:0000259" key="4">
    <source>
        <dbReference type="PROSITE" id="PS01124"/>
    </source>
</evidence>
<dbReference type="PROSITE" id="PS01124">
    <property type="entry name" value="HTH_ARAC_FAMILY_2"/>
    <property type="match status" value="1"/>
</dbReference>